<evidence type="ECO:0000313" key="1">
    <source>
        <dbReference type="EMBL" id="SMB28158.1"/>
    </source>
</evidence>
<accession>A0A7Z7HRX2</accession>
<dbReference type="Proteomes" id="UP000242886">
    <property type="component" value="Chromosome SDENCHOL"/>
</dbReference>
<sequence>MKSLDIAVKEYLTEVLPIREVEIHPYPGVESLPYFLRDSYDVRELSLLGTRLLMAIQRAGEKLPLANVRTQLQKMEAITGLPVVYVASAMASYERKRLIEHHVPFLVPGNQLYLPDLGLDLREHFRKPPLVDQEALSPSAQAIVIAALMQRPWRDECEATGLAGGLGYTAMTWSRATREIAGASIADVQTLGRARQLKFIHGPRETWERIRPRLRSPIKRTVWALSSVPEQAPSTRLAGLCALAAQSMLTAPRTTCFAFDLAGWKAALHSGWKELTGPDTGASEVQIWAYNPGVLENSPYVDPLSLWLSLQATSDERVQSALDELMETLPW</sequence>
<organism evidence="1 2">
    <name type="scientific">Sterolibacterium denitrificans</name>
    <dbReference type="NCBI Taxonomy" id="157592"/>
    <lineage>
        <taxon>Bacteria</taxon>
        <taxon>Pseudomonadati</taxon>
        <taxon>Pseudomonadota</taxon>
        <taxon>Betaproteobacteria</taxon>
        <taxon>Nitrosomonadales</taxon>
        <taxon>Sterolibacteriaceae</taxon>
        <taxon>Sterolibacterium</taxon>
    </lineage>
</organism>
<proteinExistence type="predicted"/>
<name>A0A7Z7HRX2_9PROT</name>
<dbReference type="RefSeq" id="WP_154717063.1">
    <property type="nucleotide sequence ID" value="NZ_LT837803.1"/>
</dbReference>
<evidence type="ECO:0000313" key="2">
    <source>
        <dbReference type="Proteomes" id="UP000242886"/>
    </source>
</evidence>
<gene>
    <name evidence="1" type="ORF">SDENCHOL_20579</name>
</gene>
<protein>
    <submittedName>
        <fullName evidence="1">Uncharacterized protein</fullName>
    </submittedName>
</protein>
<keyword evidence="2" id="KW-1185">Reference proteome</keyword>
<dbReference type="EMBL" id="LT837803">
    <property type="protein sequence ID" value="SMB28158.1"/>
    <property type="molecule type" value="Genomic_DNA"/>
</dbReference>
<dbReference type="AlphaFoldDB" id="A0A7Z7HRX2"/>
<reference evidence="1" key="1">
    <citation type="submission" date="2017-03" db="EMBL/GenBank/DDBJ databases">
        <authorList>
            <consortium name="AG Boll"/>
        </authorList>
    </citation>
    <scope>NUCLEOTIDE SEQUENCE [LARGE SCALE GENOMIC DNA]</scope>
    <source>
        <strain evidence="1">Chol</strain>
    </source>
</reference>